<sequence length="886" mass="97862">MLLVTATLLRHRHRHRLRHLRHHIRLKSTSPSTPQHYHLPLNHPTYLIWSANTSLGKTLVSTGISASFLLQPPSPASHSTKLLYLKPLQTGFPSDSDSRFVFSKLDSLSLRLRVPLSVSNSVLRSSLPRSGIRENGMRDLNFLEEKVVTGAAAELSCKTLYAWEAAISPHLAAERENAPVEDSDVLKMVEQCLREEMECGNKTNLLCLVETAGGVASPGPSGSLQCDLYRPLRLPGVLVGDGRLGGISGTIAAYESLKLRGYDVAAVVFEDHGLVNEVPLTSYLRNKVPVLVLPPVPKDPSDDLIEWFVESDGVFKALKEVMVSAYLERVKRLNGMAKQAGEVFWWPFTQHKLVPEETVTVIDSRCGENFSVYKASGNNSITQQFDACASWWTQGPDPAFQAELAREMGYTAARFGHVMFPENVYEPALKCAEILLDGVGKGLFCHILQALMGGLISFMHAGWASRVYFSDNGSTAIEIALKMAFRKFCVDHEAILNFSEGSEEKKHIVVKVLALRGSYHGDTLGAMEAQAPSPYTGFLQQPWYTGRGLFLDPPTVFLSNGAWNLSLPESFSEIAPEEYGTFSTRDEIFDKSRDTSILATIYSAYVSKQLQEYSGVAQSAHVGALIIEPVIHGAGGMHMVDPLFQRVLVNECRNRKIPVIFDEVFTGFWRLGVEVVSCYFDFMSSCVKYLHSANKVTMILPKTTAELLGCKPDIACFAKLMTGGMIPLAVTLATDAVFDSFSGDSKLKALLHGHSYSAHAMGCATAAKAIEWFKDIETNHNIIPQGGILRELWDEELVQKISCHSVVQRVVVLGTLFALELKVDASNSGYASLYAKSLLEMLREDGIFMRPLGNVVYLMCGPCTSPEICRELLSKLYKRLGEFNRA</sequence>
<evidence type="ECO:0000256" key="2">
    <source>
        <dbReference type="ARBA" id="ARBA00022679"/>
    </source>
</evidence>
<evidence type="ECO:0000256" key="1">
    <source>
        <dbReference type="ARBA" id="ARBA00022576"/>
    </source>
</evidence>
<dbReference type="Gene3D" id="3.40.50.300">
    <property type="entry name" value="P-loop containing nucleotide triphosphate hydrolases"/>
    <property type="match status" value="1"/>
</dbReference>
<dbReference type="InterPro" id="IPR015421">
    <property type="entry name" value="PyrdxlP-dep_Trfase_major"/>
</dbReference>
<dbReference type="Proteomes" id="UP000824890">
    <property type="component" value="Unassembled WGS sequence"/>
</dbReference>
<proteinExistence type="predicted"/>
<dbReference type="Pfam" id="PF13500">
    <property type="entry name" value="AAA_26"/>
    <property type="match status" value="1"/>
</dbReference>
<keyword evidence="2" id="KW-0808">Transferase</keyword>
<dbReference type="Gene3D" id="3.90.1150.10">
    <property type="entry name" value="Aspartate Aminotransferase, domain 1"/>
    <property type="match status" value="1"/>
</dbReference>
<dbReference type="InterPro" id="IPR015424">
    <property type="entry name" value="PyrdxlP-dep_Trfase"/>
</dbReference>
<evidence type="ECO:0000313" key="4">
    <source>
        <dbReference type="EMBL" id="KAH0888825.1"/>
    </source>
</evidence>
<organism evidence="4 5">
    <name type="scientific">Brassica napus</name>
    <name type="common">Rape</name>
    <dbReference type="NCBI Taxonomy" id="3708"/>
    <lineage>
        <taxon>Eukaryota</taxon>
        <taxon>Viridiplantae</taxon>
        <taxon>Streptophyta</taxon>
        <taxon>Embryophyta</taxon>
        <taxon>Tracheophyta</taxon>
        <taxon>Spermatophyta</taxon>
        <taxon>Magnoliopsida</taxon>
        <taxon>eudicotyledons</taxon>
        <taxon>Gunneridae</taxon>
        <taxon>Pentapetalae</taxon>
        <taxon>rosids</taxon>
        <taxon>malvids</taxon>
        <taxon>Brassicales</taxon>
        <taxon>Brassicaceae</taxon>
        <taxon>Brassiceae</taxon>
        <taxon>Brassica</taxon>
    </lineage>
</organism>
<comment type="caution">
    <text evidence="4">The sequence shown here is derived from an EMBL/GenBank/DDBJ whole genome shotgun (WGS) entry which is preliminary data.</text>
</comment>
<gene>
    <name evidence="4" type="ORF">HID58_051254</name>
</gene>
<keyword evidence="3" id="KW-0663">Pyridoxal phosphate</keyword>
<dbReference type="EMBL" id="JAGKQM010000013">
    <property type="protein sequence ID" value="KAH0888825.1"/>
    <property type="molecule type" value="Genomic_DNA"/>
</dbReference>
<reference evidence="4 5" key="1">
    <citation type="submission" date="2021-05" db="EMBL/GenBank/DDBJ databases">
        <title>Genome Assembly of Synthetic Allotetraploid Brassica napus Reveals Homoeologous Exchanges between Subgenomes.</title>
        <authorList>
            <person name="Davis J.T."/>
        </authorList>
    </citation>
    <scope>NUCLEOTIDE SEQUENCE [LARGE SCALE GENOMIC DNA]</scope>
    <source>
        <strain evidence="5">cv. Da-Ae</strain>
        <tissue evidence="4">Seedling</tissue>
    </source>
</reference>
<dbReference type="Pfam" id="PF00202">
    <property type="entry name" value="Aminotran_3"/>
    <property type="match status" value="2"/>
</dbReference>
<dbReference type="InterPro" id="IPR005814">
    <property type="entry name" value="Aminotrans_3"/>
</dbReference>
<dbReference type="InterPro" id="IPR027417">
    <property type="entry name" value="P-loop_NTPase"/>
</dbReference>
<dbReference type="PANTHER" id="PTHR42684">
    <property type="entry name" value="ADENOSYLMETHIONINE-8-AMINO-7-OXONONANOATE AMINOTRANSFERASE"/>
    <property type="match status" value="1"/>
</dbReference>
<accession>A0ABQ8A8G5</accession>
<dbReference type="InterPro" id="IPR015422">
    <property type="entry name" value="PyrdxlP-dep_Trfase_small"/>
</dbReference>
<protein>
    <submittedName>
        <fullName evidence="4">Uncharacterized protein</fullName>
    </submittedName>
</protein>
<evidence type="ECO:0000313" key="5">
    <source>
        <dbReference type="Proteomes" id="UP000824890"/>
    </source>
</evidence>
<dbReference type="SUPFAM" id="SSF53383">
    <property type="entry name" value="PLP-dependent transferases"/>
    <property type="match status" value="1"/>
</dbReference>
<dbReference type="SUPFAM" id="SSF52540">
    <property type="entry name" value="P-loop containing nucleoside triphosphate hydrolases"/>
    <property type="match status" value="1"/>
</dbReference>
<dbReference type="CDD" id="cd03109">
    <property type="entry name" value="DTBS"/>
    <property type="match status" value="1"/>
</dbReference>
<evidence type="ECO:0000256" key="3">
    <source>
        <dbReference type="ARBA" id="ARBA00022898"/>
    </source>
</evidence>
<keyword evidence="5" id="KW-1185">Reference proteome</keyword>
<dbReference type="Gene3D" id="3.40.640.10">
    <property type="entry name" value="Type I PLP-dependent aspartate aminotransferase-like (Major domain)"/>
    <property type="match status" value="1"/>
</dbReference>
<keyword evidence="1" id="KW-0032">Aminotransferase</keyword>
<dbReference type="PANTHER" id="PTHR42684:SF3">
    <property type="entry name" value="ADENOSYLMETHIONINE-8-AMINO-7-OXONONANOATE AMINOTRANSFERASE"/>
    <property type="match status" value="1"/>
</dbReference>
<name>A0ABQ8A8G5_BRANA</name>